<feature type="signal peptide" evidence="9">
    <location>
        <begin position="1"/>
        <end position="24"/>
    </location>
</feature>
<keyword evidence="6 8" id="KW-0472">Membrane</keyword>
<keyword evidence="5 8" id="KW-1133">Transmembrane helix</keyword>
<dbReference type="Proteomes" id="UP000038045">
    <property type="component" value="Unplaced"/>
</dbReference>
<evidence type="ECO:0000313" key="12">
    <source>
        <dbReference type="WBParaSite" id="PTRK_0000326700.1"/>
    </source>
</evidence>
<dbReference type="InterPro" id="IPR020846">
    <property type="entry name" value="MFS_dom"/>
</dbReference>
<dbReference type="NCBIfam" id="TIGR00879">
    <property type="entry name" value="SP"/>
    <property type="match status" value="1"/>
</dbReference>
<dbReference type="Pfam" id="PF00083">
    <property type="entry name" value="Sugar_tr"/>
    <property type="match status" value="1"/>
</dbReference>
<dbReference type="WBParaSite" id="PTRK_0000326700.1">
    <property type="protein sequence ID" value="PTRK_0000326700.1"/>
    <property type="gene ID" value="PTRK_0000326700"/>
</dbReference>
<feature type="chain" id="PRO_5005891243" evidence="9">
    <location>
        <begin position="25"/>
        <end position="475"/>
    </location>
</feature>
<name>A0A0N4Z7V6_PARTI</name>
<dbReference type="AlphaFoldDB" id="A0A0N4Z7V6"/>
<comment type="similarity">
    <text evidence="7">Belongs to the major facilitator superfamily. Sugar transporter (TC 2.A.1.1) family.</text>
</comment>
<dbReference type="PRINTS" id="PR00171">
    <property type="entry name" value="SUGRTRNSPORT"/>
</dbReference>
<protein>
    <submittedName>
        <fullName evidence="12">MFS domain-containing protein</fullName>
    </submittedName>
</protein>
<evidence type="ECO:0000256" key="4">
    <source>
        <dbReference type="ARBA" id="ARBA00022692"/>
    </source>
</evidence>
<dbReference type="STRING" id="131310.A0A0N4Z7V6"/>
<evidence type="ECO:0000256" key="3">
    <source>
        <dbReference type="ARBA" id="ARBA00022475"/>
    </source>
</evidence>
<dbReference type="InterPro" id="IPR036259">
    <property type="entry name" value="MFS_trans_sf"/>
</dbReference>
<dbReference type="InterPro" id="IPR005829">
    <property type="entry name" value="Sugar_transporter_CS"/>
</dbReference>
<feature type="transmembrane region" description="Helical" evidence="8">
    <location>
        <begin position="97"/>
        <end position="115"/>
    </location>
</feature>
<comment type="subcellular location">
    <subcellularLocation>
        <location evidence="1">Cell membrane</location>
        <topology evidence="1">Multi-pass membrane protein</topology>
    </subcellularLocation>
</comment>
<dbReference type="GO" id="GO:1990539">
    <property type="term" value="P:fructose import across plasma membrane"/>
    <property type="evidence" value="ECO:0007669"/>
    <property type="project" value="UniProtKB-ARBA"/>
</dbReference>
<evidence type="ECO:0000256" key="1">
    <source>
        <dbReference type="ARBA" id="ARBA00004651"/>
    </source>
</evidence>
<dbReference type="GO" id="GO:0005353">
    <property type="term" value="F:fructose transmembrane transporter activity"/>
    <property type="evidence" value="ECO:0007669"/>
    <property type="project" value="UniProtKB-ARBA"/>
</dbReference>
<accession>A0A0N4Z7V6</accession>
<reference evidence="12" key="1">
    <citation type="submission" date="2017-02" db="UniProtKB">
        <authorList>
            <consortium name="WormBaseParasite"/>
        </authorList>
    </citation>
    <scope>IDENTIFICATION</scope>
</reference>
<feature type="transmembrane region" description="Helical" evidence="8">
    <location>
        <begin position="155"/>
        <end position="178"/>
    </location>
</feature>
<evidence type="ECO:0000256" key="2">
    <source>
        <dbReference type="ARBA" id="ARBA00022448"/>
    </source>
</evidence>
<evidence type="ECO:0000256" key="9">
    <source>
        <dbReference type="SAM" id="SignalP"/>
    </source>
</evidence>
<dbReference type="Gene3D" id="1.20.1250.20">
    <property type="entry name" value="MFS general substrate transporter like domains"/>
    <property type="match status" value="1"/>
</dbReference>
<evidence type="ECO:0000313" key="11">
    <source>
        <dbReference type="Proteomes" id="UP000038045"/>
    </source>
</evidence>
<keyword evidence="3" id="KW-1003">Cell membrane</keyword>
<proteinExistence type="inferred from homology"/>
<dbReference type="InterPro" id="IPR045263">
    <property type="entry name" value="GLUT"/>
</dbReference>
<organism evidence="11 12">
    <name type="scientific">Parastrongyloides trichosuri</name>
    <name type="common">Possum-specific nematode worm</name>
    <dbReference type="NCBI Taxonomy" id="131310"/>
    <lineage>
        <taxon>Eukaryota</taxon>
        <taxon>Metazoa</taxon>
        <taxon>Ecdysozoa</taxon>
        <taxon>Nematoda</taxon>
        <taxon>Chromadorea</taxon>
        <taxon>Rhabditida</taxon>
        <taxon>Tylenchina</taxon>
        <taxon>Panagrolaimomorpha</taxon>
        <taxon>Strongyloidoidea</taxon>
        <taxon>Strongyloididae</taxon>
        <taxon>Parastrongyloides</taxon>
    </lineage>
</organism>
<feature type="transmembrane region" description="Helical" evidence="8">
    <location>
        <begin position="62"/>
        <end position="85"/>
    </location>
</feature>
<feature type="transmembrane region" description="Helical" evidence="8">
    <location>
        <begin position="269"/>
        <end position="294"/>
    </location>
</feature>
<dbReference type="PROSITE" id="PS50850">
    <property type="entry name" value="MFS"/>
    <property type="match status" value="1"/>
</dbReference>
<dbReference type="GO" id="GO:0005886">
    <property type="term" value="C:plasma membrane"/>
    <property type="evidence" value="ECO:0007669"/>
    <property type="project" value="UniProtKB-SubCell"/>
</dbReference>
<feature type="transmembrane region" description="Helical" evidence="8">
    <location>
        <begin position="373"/>
        <end position="398"/>
    </location>
</feature>
<evidence type="ECO:0000259" key="10">
    <source>
        <dbReference type="PROSITE" id="PS50850"/>
    </source>
</evidence>
<feature type="transmembrane region" description="Helical" evidence="8">
    <location>
        <begin position="410"/>
        <end position="430"/>
    </location>
</feature>
<evidence type="ECO:0000256" key="6">
    <source>
        <dbReference type="ARBA" id="ARBA00023136"/>
    </source>
</evidence>
<dbReference type="InterPro" id="IPR003663">
    <property type="entry name" value="Sugar/inositol_transpt"/>
</dbReference>
<evidence type="ECO:0000256" key="8">
    <source>
        <dbReference type="SAM" id="Phobius"/>
    </source>
</evidence>
<dbReference type="PANTHER" id="PTHR23503:SF8">
    <property type="entry name" value="FACILITATED GLUCOSE TRANSPORTER PROTEIN 1"/>
    <property type="match status" value="1"/>
</dbReference>
<keyword evidence="11" id="KW-1185">Reference proteome</keyword>
<feature type="domain" description="Major facilitator superfamily (MFS) profile" evidence="10">
    <location>
        <begin position="14"/>
        <end position="463"/>
    </location>
</feature>
<feature type="transmembrane region" description="Helical" evidence="8">
    <location>
        <begin position="341"/>
        <end position="361"/>
    </location>
</feature>
<dbReference type="PANTHER" id="PTHR23503">
    <property type="entry name" value="SOLUTE CARRIER FAMILY 2"/>
    <property type="match status" value="1"/>
</dbReference>
<evidence type="ECO:0000256" key="5">
    <source>
        <dbReference type="ARBA" id="ARBA00022989"/>
    </source>
</evidence>
<dbReference type="InterPro" id="IPR005828">
    <property type="entry name" value="MFS_sugar_transport-like"/>
</dbReference>
<evidence type="ECO:0000256" key="7">
    <source>
        <dbReference type="RuleBase" id="RU003346"/>
    </source>
</evidence>
<feature type="transmembrane region" description="Helical" evidence="8">
    <location>
        <begin position="184"/>
        <end position="206"/>
    </location>
</feature>
<dbReference type="SUPFAM" id="SSF103473">
    <property type="entry name" value="MFS general substrate transporter"/>
    <property type="match status" value="1"/>
</dbReference>
<keyword evidence="2 7" id="KW-0813">Transport</keyword>
<sequence>MIKLPVSNHLVLATIISLLGGSFQFGYHIGCINPPASIIQGWLNQSHFDLYSEYLTVHGVDIYWSLLVSIFAIGGMVGGLSAGIVAEMWGRKVSLHYNNIIMVLGNLFLLTSKYFNLFHFLIIGRLLIGISCGLASGLVPLYLTEIAPTKYRGILGSLPQLFIVIGILFSTIICYRGLLGTSNLWPHIFTFSIFPSIIQIVGLFFVSESPKYLLITKKNEEDACIALKKFRLNGNISDDLDEILNEREHQSNDGKKITFKDMFYPPLRWPLIISVMMMLSQQFSGINVAMFYSTKIFEIAGMKGDIPYFATLAISVINLLMTILSTWLVDHPKCGRRILHLTGLSGMLFSSIIIVLSLISAQGNGSSKVLGQYSSIGAIIFFVIFFALGPGSIPWFFVTEIFDSNARAHASSIACLCNWLASFFVGVTFLPLNNLLGPYTFLIFSICLSLCILFTFKYVPETKGKTITEIKEKLG</sequence>
<feature type="transmembrane region" description="Helical" evidence="8">
    <location>
        <begin position="121"/>
        <end position="143"/>
    </location>
</feature>
<feature type="transmembrane region" description="Helical" evidence="8">
    <location>
        <begin position="436"/>
        <end position="456"/>
    </location>
</feature>
<dbReference type="FunFam" id="1.20.1250.20:FF:001511">
    <property type="entry name" value="Solute carrier family 2, facilitated glucose transporter member 5"/>
    <property type="match status" value="1"/>
</dbReference>
<keyword evidence="9" id="KW-0732">Signal</keyword>
<keyword evidence="4 8" id="KW-0812">Transmembrane</keyword>
<dbReference type="PROSITE" id="PS00217">
    <property type="entry name" value="SUGAR_TRANSPORT_2"/>
    <property type="match status" value="1"/>
</dbReference>
<feature type="transmembrane region" description="Helical" evidence="8">
    <location>
        <begin position="306"/>
        <end position="329"/>
    </location>
</feature>